<gene>
    <name evidence="2" type="ORF">PXEA_LOCUS25267</name>
</gene>
<organism evidence="2 3">
    <name type="scientific">Protopolystoma xenopodis</name>
    <dbReference type="NCBI Taxonomy" id="117903"/>
    <lineage>
        <taxon>Eukaryota</taxon>
        <taxon>Metazoa</taxon>
        <taxon>Spiralia</taxon>
        <taxon>Lophotrochozoa</taxon>
        <taxon>Platyhelminthes</taxon>
        <taxon>Monogenea</taxon>
        <taxon>Polyopisthocotylea</taxon>
        <taxon>Polystomatidea</taxon>
        <taxon>Polystomatidae</taxon>
        <taxon>Protopolystoma</taxon>
    </lineage>
</organism>
<feature type="non-terminal residue" evidence="2">
    <location>
        <position position="118"/>
    </location>
</feature>
<keyword evidence="3" id="KW-1185">Reference proteome</keyword>
<evidence type="ECO:0000313" key="2">
    <source>
        <dbReference type="EMBL" id="VEL31827.1"/>
    </source>
</evidence>
<feature type="region of interest" description="Disordered" evidence="1">
    <location>
        <begin position="45"/>
        <end position="78"/>
    </location>
</feature>
<dbReference type="Proteomes" id="UP000784294">
    <property type="component" value="Unassembled WGS sequence"/>
</dbReference>
<sequence length="118" mass="12837">MEPTNSGEVSNDDDLAGRRRLLIGPTDGRTRGPEKLLLADLFSSGSRSDSLEPSDGTDPHLLSSSIRVSGNGASHTGPPMVTIVHLLTDRISVMKFPQECIVRPMRVDLSEKVLERLE</sequence>
<dbReference type="AlphaFoldDB" id="A0A3S5AAH9"/>
<proteinExistence type="predicted"/>
<accession>A0A3S5AAH9</accession>
<feature type="region of interest" description="Disordered" evidence="1">
    <location>
        <begin position="1"/>
        <end position="31"/>
    </location>
</feature>
<protein>
    <submittedName>
        <fullName evidence="2">Uncharacterized protein</fullName>
    </submittedName>
</protein>
<evidence type="ECO:0000313" key="3">
    <source>
        <dbReference type="Proteomes" id="UP000784294"/>
    </source>
</evidence>
<dbReference type="EMBL" id="CAAALY010126915">
    <property type="protein sequence ID" value="VEL31827.1"/>
    <property type="molecule type" value="Genomic_DNA"/>
</dbReference>
<reference evidence="2" key="1">
    <citation type="submission" date="2018-11" db="EMBL/GenBank/DDBJ databases">
        <authorList>
            <consortium name="Pathogen Informatics"/>
        </authorList>
    </citation>
    <scope>NUCLEOTIDE SEQUENCE</scope>
</reference>
<feature type="compositionally biased region" description="Polar residues" evidence="1">
    <location>
        <begin position="62"/>
        <end position="74"/>
    </location>
</feature>
<evidence type="ECO:0000256" key="1">
    <source>
        <dbReference type="SAM" id="MobiDB-lite"/>
    </source>
</evidence>
<comment type="caution">
    <text evidence="2">The sequence shown here is derived from an EMBL/GenBank/DDBJ whole genome shotgun (WGS) entry which is preliminary data.</text>
</comment>
<name>A0A3S5AAH9_9PLAT</name>